<feature type="transmembrane region" description="Helical" evidence="2">
    <location>
        <begin position="511"/>
        <end position="537"/>
    </location>
</feature>
<protein>
    <submittedName>
        <fullName evidence="3">Uncharacterized protein</fullName>
    </submittedName>
</protein>
<keyword evidence="2" id="KW-1133">Transmembrane helix</keyword>
<evidence type="ECO:0000256" key="1">
    <source>
        <dbReference type="SAM" id="MobiDB-lite"/>
    </source>
</evidence>
<dbReference type="OrthoDB" id="3359721at2759"/>
<gene>
    <name evidence="3" type="ORF">BCV70DRAFT_55187</name>
</gene>
<feature type="transmembrane region" description="Helical" evidence="2">
    <location>
        <begin position="71"/>
        <end position="94"/>
    </location>
</feature>
<feature type="compositionally biased region" description="Polar residues" evidence="1">
    <location>
        <begin position="780"/>
        <end position="792"/>
    </location>
</feature>
<feature type="region of interest" description="Disordered" evidence="1">
    <location>
        <begin position="769"/>
        <end position="952"/>
    </location>
</feature>
<feature type="transmembrane region" description="Helical" evidence="2">
    <location>
        <begin position="557"/>
        <end position="578"/>
    </location>
</feature>
<keyword evidence="2" id="KW-0472">Membrane</keyword>
<feature type="region of interest" description="Disordered" evidence="1">
    <location>
        <begin position="602"/>
        <end position="623"/>
    </location>
</feature>
<keyword evidence="4" id="KW-1185">Reference proteome</keyword>
<feature type="transmembrane region" description="Helical" evidence="2">
    <location>
        <begin position="208"/>
        <end position="229"/>
    </location>
</feature>
<evidence type="ECO:0000313" key="3">
    <source>
        <dbReference type="EMBL" id="PWZ02015.1"/>
    </source>
</evidence>
<dbReference type="AlphaFoldDB" id="A0A317XUR1"/>
<feature type="compositionally biased region" description="Polar residues" evidence="1">
    <location>
        <begin position="831"/>
        <end position="843"/>
    </location>
</feature>
<evidence type="ECO:0000256" key="2">
    <source>
        <dbReference type="SAM" id="Phobius"/>
    </source>
</evidence>
<organism evidence="3 4">
    <name type="scientific">Testicularia cyperi</name>
    <dbReference type="NCBI Taxonomy" id="1882483"/>
    <lineage>
        <taxon>Eukaryota</taxon>
        <taxon>Fungi</taxon>
        <taxon>Dikarya</taxon>
        <taxon>Basidiomycota</taxon>
        <taxon>Ustilaginomycotina</taxon>
        <taxon>Ustilaginomycetes</taxon>
        <taxon>Ustilaginales</taxon>
        <taxon>Anthracoideaceae</taxon>
        <taxon>Testicularia</taxon>
    </lineage>
</organism>
<keyword evidence="2" id="KW-0812">Transmembrane</keyword>
<feature type="region of interest" description="Disordered" evidence="1">
    <location>
        <begin position="475"/>
        <end position="494"/>
    </location>
</feature>
<feature type="region of interest" description="Disordered" evidence="1">
    <location>
        <begin position="376"/>
        <end position="405"/>
    </location>
</feature>
<feature type="transmembrane region" description="Helical" evidence="2">
    <location>
        <begin position="115"/>
        <end position="146"/>
    </location>
</feature>
<name>A0A317XUR1_9BASI</name>
<dbReference type="Proteomes" id="UP000246740">
    <property type="component" value="Unassembled WGS sequence"/>
</dbReference>
<reference evidence="3 4" key="1">
    <citation type="journal article" date="2018" name="Mol. Biol. Evol.">
        <title>Broad Genomic Sampling Reveals a Smut Pathogenic Ancestry of the Fungal Clade Ustilaginomycotina.</title>
        <authorList>
            <person name="Kijpornyongpan T."/>
            <person name="Mondo S.J."/>
            <person name="Barry K."/>
            <person name="Sandor L."/>
            <person name="Lee J."/>
            <person name="Lipzen A."/>
            <person name="Pangilinan J."/>
            <person name="LaButti K."/>
            <person name="Hainaut M."/>
            <person name="Henrissat B."/>
            <person name="Grigoriev I.V."/>
            <person name="Spatafora J.W."/>
            <person name="Aime M.C."/>
        </authorList>
    </citation>
    <scope>NUCLEOTIDE SEQUENCE [LARGE SCALE GENOMIC DNA]</scope>
    <source>
        <strain evidence="3 4">MCA 3645</strain>
    </source>
</reference>
<dbReference type="STRING" id="1882483.A0A317XUR1"/>
<feature type="transmembrane region" description="Helical" evidence="2">
    <location>
        <begin position="166"/>
        <end position="187"/>
    </location>
</feature>
<proteinExistence type="predicted"/>
<dbReference type="InParanoid" id="A0A317XUR1"/>
<sequence>MPFQDATASILDGASASNVLQLLRSQTTPHALPFAITASLSSSDPTVQRQGLEQLQTFVHNLFYLPVEGRFFVSLFVTSGIIALLIPIGFVVCLHRIVHRRHMPFRLEHRAHGFYVVPNAINCFLLFEGAYGIATIAFNSIVWQAFHNESSTFVRQFQAWRNLSWIPLYLGAFFTGWGSLYTAPGALDKPSASRSKMSGKGILPWPTIVNFACLGTPLLLVISLIPPVVMASRQFYLAVGRFERWTEGLDMLLSSASSSSAALSQSAVDATVSQGLDLWQALSKSYYYSSIGYALWSFWALFFLFFYVPAGGTLVFLLLRQVRRQKAMLVSYQRKLEQHMEMQERQRQEDAQQRGLQLALSMGGTALERSRDHRFHNEISGTHVNSDRTKGSGNSGATHSEKASQELVGLEAALRDFEPESYQLRADPLSVQRTRIEVVGELSSTAVADDGLSPPTSPRSVPLFKRLMRMETSGSANNKSFTARKLRERETRRRSLGGNPGIRYKYLRRCLINLMILYFGISGAACMFVTSSMVLAIREYEGSLHSPEAIAHNVTVAGNIAAWASAVFGALTIGSIIFRNFDNPMPESKDDSDAAPARLRPLRKSSKDEEAGSPGPNDNAGVGLVAHADPFVKSRTLPAVPESVGMETSMMSVSRARPTNASRLAMKFSLSPQSGKGGALVLQPDDMLTSQISGNSPEMEETSFIATTSRGARARGLFVGAQRRNSPLAPLPLAVRDRDPVMSLPQDETESFGVLSMPLRIEPVTRTTVARDEKGREGQLQPQPNDVNTGTFDGTLVPDSHFCGTTMEASEPLSSLSGGPGQKTVWRKQGHQPSGTSDSSSMNDDPLPSASSMVDRYSRPEDSTEPETPASRIAREWTLSQDMSVPPRISVTRTPRSSVNGAASNPADGSLSALSSSPQTPPPSHAHRPSHASGSQVGSPRPANRLSPGTFF</sequence>
<feature type="compositionally biased region" description="Polar residues" evidence="1">
    <location>
        <begin position="891"/>
        <end position="903"/>
    </location>
</feature>
<accession>A0A317XUR1</accession>
<feature type="transmembrane region" description="Helical" evidence="2">
    <location>
        <begin position="293"/>
        <end position="319"/>
    </location>
</feature>
<dbReference type="EMBL" id="KZ819189">
    <property type="protein sequence ID" value="PWZ02015.1"/>
    <property type="molecule type" value="Genomic_DNA"/>
</dbReference>
<evidence type="ECO:0000313" key="4">
    <source>
        <dbReference type="Proteomes" id="UP000246740"/>
    </source>
</evidence>